<dbReference type="STRING" id="1469144.LI90_4412"/>
<accession>A0A132MHJ3</accession>
<dbReference type="NCBIfam" id="NF007161">
    <property type="entry name" value="PRK09599.1"/>
    <property type="match status" value="1"/>
</dbReference>
<sequence length="337" mass="35930">MQIGMVGAGRMGANLARRLSRAGHECVVYDRDADAVARLESEGVIGAVSLEDLIKKLETPRAVWVMVPAARTDEVIDALGAMMDADDVIVDGGNSYYRDDVRRAATLAARGIHYVDVGTSGGVHGLERGYCLMIGGEPVAVQRLDPIFRALAPGVEAAPRTPGRAGEASTAEHGYLHCGPAGAGHFVKMVHNGIEYGQMAALAEGLAILRKANAGAIARDSDAETAPLVDAEFYRYDIDVAEVAEVWRRGSVISSWLLDLTAGMLRDDPELSGFSGHVADSGEGRWTVQAAVDEGVPAYVLTAALYERFSSRREGDYADKVLSAMRKAFGGHQEKLT</sequence>
<feature type="domain" description="6-phosphogluconate dehydrogenase C-terminal" evidence="4">
    <location>
        <begin position="184"/>
        <end position="333"/>
    </location>
</feature>
<dbReference type="Gene3D" id="1.10.1040.10">
    <property type="entry name" value="N-(1-d-carboxylethyl)-l-norvaline Dehydrogenase, domain 2"/>
    <property type="match status" value="1"/>
</dbReference>
<organism evidence="5 8">
    <name type="scientific">Carbonactinospora thermoautotrophica</name>
    <dbReference type="NCBI Taxonomy" id="1469144"/>
    <lineage>
        <taxon>Bacteria</taxon>
        <taxon>Bacillati</taxon>
        <taxon>Actinomycetota</taxon>
        <taxon>Actinomycetes</taxon>
        <taxon>Kitasatosporales</taxon>
        <taxon>Carbonactinosporaceae</taxon>
        <taxon>Carbonactinospora</taxon>
    </lineage>
</organism>
<dbReference type="GO" id="GO:0004616">
    <property type="term" value="F:phosphogluconate dehydrogenase (decarboxylating) activity"/>
    <property type="evidence" value="ECO:0007669"/>
    <property type="project" value="InterPro"/>
</dbReference>
<evidence type="ECO:0000313" key="8">
    <source>
        <dbReference type="Proteomes" id="UP000070188"/>
    </source>
</evidence>
<dbReference type="RefSeq" id="WP_066892564.1">
    <property type="nucleotide sequence ID" value="NZ_CP171739.1"/>
</dbReference>
<dbReference type="EMBL" id="JYIJ01000018">
    <property type="protein sequence ID" value="KWX00467.1"/>
    <property type="molecule type" value="Genomic_DNA"/>
</dbReference>
<evidence type="ECO:0000256" key="1">
    <source>
        <dbReference type="ARBA" id="ARBA00008419"/>
    </source>
</evidence>
<dbReference type="InterPro" id="IPR008927">
    <property type="entry name" value="6-PGluconate_DH-like_C_sf"/>
</dbReference>
<dbReference type="Proteomes" id="UP000070659">
    <property type="component" value="Unassembled WGS sequence"/>
</dbReference>
<name>A0A132MHJ3_9ACTN</name>
<gene>
    <name evidence="5" type="ORF">LI90_4412</name>
    <name evidence="6" type="ORF">TH66_17030</name>
    <name evidence="7" type="ORF">TR74_05245</name>
</gene>
<dbReference type="Pfam" id="PF03446">
    <property type="entry name" value="NAD_binding_2"/>
    <property type="match status" value="1"/>
</dbReference>
<dbReference type="InterPro" id="IPR006114">
    <property type="entry name" value="6PGDH_C"/>
</dbReference>
<dbReference type="GO" id="GO:0050661">
    <property type="term" value="F:NADP binding"/>
    <property type="evidence" value="ECO:0007669"/>
    <property type="project" value="InterPro"/>
</dbReference>
<comment type="caution">
    <text evidence="5">The sequence shown here is derived from an EMBL/GenBank/DDBJ whole genome shotgun (WGS) entry which is preliminary data.</text>
</comment>
<dbReference type="EMBL" id="LAXD01000003">
    <property type="protein sequence ID" value="KWW97322.1"/>
    <property type="molecule type" value="Genomic_DNA"/>
</dbReference>
<dbReference type="Proteomes" id="UP000070188">
    <property type="component" value="Unassembled WGS sequence"/>
</dbReference>
<reference evidence="5" key="3">
    <citation type="submission" date="2015-04" db="EMBL/GenBank/DDBJ databases">
        <title>Physiological reanalysis, assessment of diazotrophy, and genome sequences of multiple isolates of Streptomyces thermoautotrophicus.</title>
        <authorList>
            <person name="MacKellar D.C."/>
            <person name="Lieber L."/>
            <person name="Norman J."/>
            <person name="Bolger A."/>
            <person name="Tobin C."/>
            <person name="Murray J.W."/>
            <person name="Woodward J."/>
            <person name="Friesen M."/>
            <person name="Prell J."/>
        </authorList>
    </citation>
    <scope>NUCLEOTIDE SEQUENCE [LARGE SCALE GENOMIC DNA]</scope>
    <source>
        <strain evidence="5">H1</strain>
    </source>
</reference>
<dbReference type="PRINTS" id="PR00076">
    <property type="entry name" value="6PGDHDRGNASE"/>
</dbReference>
<reference evidence="9" key="1">
    <citation type="submission" date="2015-02" db="EMBL/GenBank/DDBJ databases">
        <title>Physiological reanalysis, assessment of diazotrophy, and genome sequences of multiple isolates of Streptomyces thermoautotrophicus.</title>
        <authorList>
            <person name="MacKellar D.C."/>
            <person name="Lieber L."/>
            <person name="Norman J."/>
            <person name="Bolger A."/>
            <person name="Tobin C."/>
            <person name="Murray J.W."/>
            <person name="Friesen M."/>
            <person name="Prell J."/>
        </authorList>
    </citation>
    <scope>NUCLEOTIDE SEQUENCE [LARGE SCALE GENOMIC DNA]</scope>
    <source>
        <strain evidence="9">UBT1</strain>
    </source>
</reference>
<dbReference type="InterPro" id="IPR036291">
    <property type="entry name" value="NAD(P)-bd_dom_sf"/>
</dbReference>
<evidence type="ECO:0000313" key="5">
    <source>
        <dbReference type="EMBL" id="KWW97322.1"/>
    </source>
</evidence>
<dbReference type="SMART" id="SM01350">
    <property type="entry name" value="6PGD"/>
    <property type="match status" value="1"/>
</dbReference>
<dbReference type="AlphaFoldDB" id="A0A132MHJ3"/>
<evidence type="ECO:0000256" key="3">
    <source>
        <dbReference type="ARBA" id="ARBA00023064"/>
    </source>
</evidence>
<dbReference type="SUPFAM" id="SSF51735">
    <property type="entry name" value="NAD(P)-binding Rossmann-fold domains"/>
    <property type="match status" value="1"/>
</dbReference>
<dbReference type="Gene3D" id="3.40.50.720">
    <property type="entry name" value="NAD(P)-binding Rossmann-like Domain"/>
    <property type="match status" value="1"/>
</dbReference>
<comment type="similarity">
    <text evidence="1">Belongs to the 6-phosphogluconate dehydrogenase family.</text>
</comment>
<dbReference type="PATRIC" id="fig|1469144.10.peg.4664"/>
<keyword evidence="2" id="KW-0560">Oxidoreductase</keyword>
<evidence type="ECO:0000313" key="10">
    <source>
        <dbReference type="Proteomes" id="UP000070659"/>
    </source>
</evidence>
<proteinExistence type="inferred from homology"/>
<dbReference type="NCBIfam" id="TIGR00872">
    <property type="entry name" value="gnd_rel"/>
    <property type="match status" value="1"/>
</dbReference>
<dbReference type="InterPro" id="IPR004849">
    <property type="entry name" value="6DGDH_YqeC"/>
</dbReference>
<keyword evidence="8" id="KW-1185">Reference proteome</keyword>
<dbReference type="PANTHER" id="PTHR11811">
    <property type="entry name" value="6-PHOSPHOGLUCONATE DEHYDROGENASE"/>
    <property type="match status" value="1"/>
</dbReference>
<reference evidence="8" key="4">
    <citation type="submission" date="2015-04" db="EMBL/GenBank/DDBJ databases">
        <title>Physiological reanalysis, assessment of diazotrophy, and genome sequences of multiple isolates of Streptomyces thermoautotrophicus.</title>
        <authorList>
            <person name="MacKellar D.C."/>
            <person name="Lieber L."/>
            <person name="Norman J."/>
            <person name="Bolger A."/>
            <person name="Tobin C."/>
            <person name="Murray J.W."/>
            <person name="Chang R."/>
            <person name="Ford T."/>
            <person name="Nguyen P.Q."/>
            <person name="Woodward J."/>
            <person name="Permingeat H."/>
            <person name="Joshi N.S."/>
            <person name="Silver P.A."/>
            <person name="Usadel B."/>
            <person name="Rutherford A.W."/>
            <person name="Friesen M."/>
            <person name="Prell J."/>
        </authorList>
    </citation>
    <scope>NUCLEOTIDE SEQUENCE [LARGE SCALE GENOMIC DNA]</scope>
    <source>
        <strain evidence="8">H1</strain>
    </source>
</reference>
<evidence type="ECO:0000256" key="2">
    <source>
        <dbReference type="ARBA" id="ARBA00023002"/>
    </source>
</evidence>
<dbReference type="InterPro" id="IPR006183">
    <property type="entry name" value="Pgluconate_DH"/>
</dbReference>
<dbReference type="SUPFAM" id="SSF48179">
    <property type="entry name" value="6-phosphogluconate dehydrogenase C-terminal domain-like"/>
    <property type="match status" value="1"/>
</dbReference>
<keyword evidence="3" id="KW-0311">Gluconate utilization</keyword>
<reference evidence="6 10" key="2">
    <citation type="submission" date="2015-02" db="EMBL/GenBank/DDBJ databases">
        <title>Physiological reanalysis, assessment of diazotrophy, and genome sequences of multiple isolates of Streptomyces thermoautotrophicus.</title>
        <authorList>
            <person name="MacKellar D.C."/>
            <person name="Lieber L."/>
            <person name="Norman J."/>
            <person name="Bolger A."/>
            <person name="Tobin C."/>
            <person name="Murray J.W."/>
            <person name="Prell J."/>
        </authorList>
    </citation>
    <scope>NUCLEOTIDE SEQUENCE [LARGE SCALE GENOMIC DNA]</scope>
    <source>
        <strain evidence="6 10">UBT1</strain>
    </source>
</reference>
<dbReference type="Pfam" id="PF00393">
    <property type="entry name" value="6PGD"/>
    <property type="match status" value="2"/>
</dbReference>
<evidence type="ECO:0000313" key="6">
    <source>
        <dbReference type="EMBL" id="KWX00467.1"/>
    </source>
</evidence>
<evidence type="ECO:0000259" key="4">
    <source>
        <dbReference type="SMART" id="SM01350"/>
    </source>
</evidence>
<dbReference type="InterPro" id="IPR013328">
    <property type="entry name" value="6PGD_dom2"/>
</dbReference>
<dbReference type="GO" id="GO:0019521">
    <property type="term" value="P:D-gluconate metabolic process"/>
    <property type="evidence" value="ECO:0007669"/>
    <property type="project" value="UniProtKB-KW"/>
</dbReference>
<dbReference type="EMBL" id="JYIK01000598">
    <property type="protein sequence ID" value="KWX10170.1"/>
    <property type="molecule type" value="Genomic_DNA"/>
</dbReference>
<dbReference type="Proteomes" id="UP000070598">
    <property type="component" value="Unassembled WGS sequence"/>
</dbReference>
<protein>
    <submittedName>
        <fullName evidence="5 6">6-phosphogluconate dehydrogenase</fullName>
    </submittedName>
</protein>
<evidence type="ECO:0000313" key="9">
    <source>
        <dbReference type="Proteomes" id="UP000070598"/>
    </source>
</evidence>
<evidence type="ECO:0000313" key="7">
    <source>
        <dbReference type="EMBL" id="KWX10170.1"/>
    </source>
</evidence>
<dbReference type="InterPro" id="IPR006115">
    <property type="entry name" value="6PGDH_NADP-bd"/>
</dbReference>
<dbReference type="GO" id="GO:0006098">
    <property type="term" value="P:pentose-phosphate shunt"/>
    <property type="evidence" value="ECO:0007669"/>
    <property type="project" value="InterPro"/>
</dbReference>